<evidence type="ECO:0000256" key="4">
    <source>
        <dbReference type="ARBA" id="ARBA00022475"/>
    </source>
</evidence>
<feature type="transmembrane region" description="Helical" evidence="10">
    <location>
        <begin position="137"/>
        <end position="159"/>
    </location>
</feature>
<comment type="subcellular location">
    <subcellularLocation>
        <location evidence="1">Cell inner membrane</location>
        <topology evidence="1">Multi-pass membrane protein</topology>
    </subcellularLocation>
</comment>
<accession>A0ABT1ZVF9</accession>
<feature type="transmembrane region" description="Helical" evidence="10">
    <location>
        <begin position="65"/>
        <end position="84"/>
    </location>
</feature>
<gene>
    <name evidence="11" type="ORF">NX784_20065</name>
</gene>
<dbReference type="InterPro" id="IPR050222">
    <property type="entry name" value="MATE_MdtK"/>
</dbReference>
<feature type="transmembrane region" description="Helical" evidence="10">
    <location>
        <begin position="324"/>
        <end position="347"/>
    </location>
</feature>
<keyword evidence="2" id="KW-0813">Transport</keyword>
<evidence type="ECO:0000256" key="6">
    <source>
        <dbReference type="ARBA" id="ARBA00022989"/>
    </source>
</evidence>
<evidence type="ECO:0000256" key="3">
    <source>
        <dbReference type="ARBA" id="ARBA00022449"/>
    </source>
</evidence>
<dbReference type="Proteomes" id="UP001204151">
    <property type="component" value="Unassembled WGS sequence"/>
</dbReference>
<feature type="transmembrane region" description="Helical" evidence="10">
    <location>
        <begin position="171"/>
        <end position="194"/>
    </location>
</feature>
<dbReference type="PANTHER" id="PTHR43298:SF2">
    <property type="entry name" value="FMN_FAD EXPORTER YEEO-RELATED"/>
    <property type="match status" value="1"/>
</dbReference>
<comment type="caution">
    <text evidence="11">The sequence shown here is derived from an EMBL/GenBank/DDBJ whole genome shotgun (WGS) entry which is preliminary data.</text>
</comment>
<evidence type="ECO:0000256" key="8">
    <source>
        <dbReference type="ARBA" id="ARBA00023136"/>
    </source>
</evidence>
<dbReference type="PANTHER" id="PTHR43298">
    <property type="entry name" value="MULTIDRUG RESISTANCE PROTEIN NORM-RELATED"/>
    <property type="match status" value="1"/>
</dbReference>
<evidence type="ECO:0000256" key="2">
    <source>
        <dbReference type="ARBA" id="ARBA00022448"/>
    </source>
</evidence>
<dbReference type="CDD" id="cd13131">
    <property type="entry name" value="MATE_NorM_like"/>
    <property type="match status" value="1"/>
</dbReference>
<feature type="transmembrane region" description="Helical" evidence="10">
    <location>
        <begin position="287"/>
        <end position="312"/>
    </location>
</feature>
<feature type="transmembrane region" description="Helical" evidence="10">
    <location>
        <begin position="436"/>
        <end position="456"/>
    </location>
</feature>
<keyword evidence="3" id="KW-0050">Antiport</keyword>
<dbReference type="PIRSF" id="PIRSF006603">
    <property type="entry name" value="DinF"/>
    <property type="match status" value="1"/>
</dbReference>
<dbReference type="EMBL" id="JANUGW010000016">
    <property type="protein sequence ID" value="MCS0583896.1"/>
    <property type="molecule type" value="Genomic_DNA"/>
</dbReference>
<feature type="transmembrane region" description="Helical" evidence="10">
    <location>
        <begin position="399"/>
        <end position="424"/>
    </location>
</feature>
<feature type="transmembrane region" description="Helical" evidence="10">
    <location>
        <begin position="104"/>
        <end position="125"/>
    </location>
</feature>
<protein>
    <recommendedName>
        <fullName evidence="9">Multidrug-efflux transporter</fullName>
    </recommendedName>
</protein>
<feature type="transmembrane region" description="Helical" evidence="10">
    <location>
        <begin position="252"/>
        <end position="275"/>
    </location>
</feature>
<dbReference type="InterPro" id="IPR002528">
    <property type="entry name" value="MATE_fam"/>
</dbReference>
<keyword evidence="5 10" id="KW-0812">Transmembrane</keyword>
<organism evidence="11 12">
    <name type="scientific">Massilia pinisoli</name>
    <dbReference type="NCBI Taxonomy" id="1772194"/>
    <lineage>
        <taxon>Bacteria</taxon>
        <taxon>Pseudomonadati</taxon>
        <taxon>Pseudomonadota</taxon>
        <taxon>Betaproteobacteria</taxon>
        <taxon>Burkholderiales</taxon>
        <taxon>Oxalobacteraceae</taxon>
        <taxon>Telluria group</taxon>
        <taxon>Massilia</taxon>
    </lineage>
</organism>
<name>A0ABT1ZVF9_9BURK</name>
<evidence type="ECO:0000313" key="11">
    <source>
        <dbReference type="EMBL" id="MCS0583896.1"/>
    </source>
</evidence>
<feature type="transmembrane region" description="Helical" evidence="10">
    <location>
        <begin position="200"/>
        <end position="223"/>
    </location>
</feature>
<dbReference type="Pfam" id="PF01554">
    <property type="entry name" value="MatE"/>
    <property type="match status" value="2"/>
</dbReference>
<keyword evidence="4" id="KW-1003">Cell membrane</keyword>
<reference evidence="11 12" key="1">
    <citation type="submission" date="2022-08" db="EMBL/GenBank/DDBJ databases">
        <title>Reclassification of Massilia species as members of the genera Telluria, Duganella, Pseudoduganella, Mokoshia gen. nov. and Zemynaea gen. nov. using orthogonal and non-orthogonal genome-based approaches.</title>
        <authorList>
            <person name="Bowman J.P."/>
        </authorList>
    </citation>
    <scope>NUCLEOTIDE SEQUENCE [LARGE SCALE GENOMIC DNA]</scope>
    <source>
        <strain evidence="11 12">JCM 31316</strain>
    </source>
</reference>
<dbReference type="RefSeq" id="WP_258818461.1">
    <property type="nucleotide sequence ID" value="NZ_JANUGW010000016.1"/>
</dbReference>
<evidence type="ECO:0000256" key="9">
    <source>
        <dbReference type="ARBA" id="ARBA00031636"/>
    </source>
</evidence>
<proteinExistence type="predicted"/>
<dbReference type="NCBIfam" id="TIGR00797">
    <property type="entry name" value="matE"/>
    <property type="match status" value="1"/>
</dbReference>
<evidence type="ECO:0000256" key="10">
    <source>
        <dbReference type="SAM" id="Phobius"/>
    </source>
</evidence>
<evidence type="ECO:0000313" key="12">
    <source>
        <dbReference type="Proteomes" id="UP001204151"/>
    </source>
</evidence>
<evidence type="ECO:0000256" key="1">
    <source>
        <dbReference type="ARBA" id="ARBA00004429"/>
    </source>
</evidence>
<evidence type="ECO:0000256" key="7">
    <source>
        <dbReference type="ARBA" id="ARBA00023065"/>
    </source>
</evidence>
<evidence type="ECO:0000256" key="5">
    <source>
        <dbReference type="ARBA" id="ARBA00022692"/>
    </source>
</evidence>
<keyword evidence="7" id="KW-0406">Ion transport</keyword>
<dbReference type="InterPro" id="IPR048279">
    <property type="entry name" value="MdtK-like"/>
</dbReference>
<keyword evidence="8 10" id="KW-0472">Membrane</keyword>
<keyword evidence="6 10" id="KW-1133">Transmembrane helix</keyword>
<keyword evidence="12" id="KW-1185">Reference proteome</keyword>
<feature type="transmembrane region" description="Helical" evidence="10">
    <location>
        <begin position="359"/>
        <end position="378"/>
    </location>
</feature>
<sequence>MTPNPTRTGARAAHPVRTEIATLWRLSWPMLVGQLATVGMGVADVAMTGHVSAAELAAVSLGTSVWSIILVTVMGIMMAVNSVVSHEMGAARFDRISHSVRESLWMGVGVGVAGSLAANLCTLVFDHIGLDAAVAGRAATFLHILSAGMPAFACYRALYGYTTSINETKPIMVIAVCGLLYNIVMNWLFIFGKFGLPKLGALGCAVSTATGLWLMLAAMVIWIKVSPVYRQTYPFTRWEGPNWKEIGSMLRLGLPIGVTYFAEVSAFGIISLLVARFGVIEVSAHQIALNFVSLVFMVPLSFGIGALTRVGQAMGEGNPVRARFVAWVGTGMCIAFGLISALCIAVFRWQIAAMYTSDAAVQATCVMLLLFAALFQLSDATQVAAASAIRGYKVTRSPMVIQMIAFWGVALPVGWILGLAPSWFPWSPGKPMAATGFWIGLVLGLTVAAVLLAWSLHQLSKLRVRDVAHVPVTETP</sequence>